<evidence type="ECO:0000313" key="3">
    <source>
        <dbReference type="Proteomes" id="UP000823775"/>
    </source>
</evidence>
<name>A0ABS8V7W5_DATST</name>
<evidence type="ECO:0000313" key="2">
    <source>
        <dbReference type="EMBL" id="MCD9642487.1"/>
    </source>
</evidence>
<accession>A0ABS8V7W5</accession>
<dbReference type="Proteomes" id="UP000823775">
    <property type="component" value="Unassembled WGS sequence"/>
</dbReference>
<gene>
    <name evidence="2" type="ORF">HAX54_029325</name>
</gene>
<keyword evidence="3" id="KW-1185">Reference proteome</keyword>
<comment type="caution">
    <text evidence="2">The sequence shown here is derived from an EMBL/GenBank/DDBJ whole genome shotgun (WGS) entry which is preliminary data.</text>
</comment>
<organism evidence="2 3">
    <name type="scientific">Datura stramonium</name>
    <name type="common">Jimsonweed</name>
    <name type="synonym">Common thornapple</name>
    <dbReference type="NCBI Taxonomy" id="4076"/>
    <lineage>
        <taxon>Eukaryota</taxon>
        <taxon>Viridiplantae</taxon>
        <taxon>Streptophyta</taxon>
        <taxon>Embryophyta</taxon>
        <taxon>Tracheophyta</taxon>
        <taxon>Spermatophyta</taxon>
        <taxon>Magnoliopsida</taxon>
        <taxon>eudicotyledons</taxon>
        <taxon>Gunneridae</taxon>
        <taxon>Pentapetalae</taxon>
        <taxon>asterids</taxon>
        <taxon>lamiids</taxon>
        <taxon>Solanales</taxon>
        <taxon>Solanaceae</taxon>
        <taxon>Solanoideae</taxon>
        <taxon>Datureae</taxon>
        <taxon>Datura</taxon>
    </lineage>
</organism>
<feature type="region of interest" description="Disordered" evidence="1">
    <location>
        <begin position="123"/>
        <end position="146"/>
    </location>
</feature>
<evidence type="ECO:0000256" key="1">
    <source>
        <dbReference type="SAM" id="MobiDB-lite"/>
    </source>
</evidence>
<feature type="compositionally biased region" description="Acidic residues" evidence="1">
    <location>
        <begin position="123"/>
        <end position="139"/>
    </location>
</feature>
<feature type="region of interest" description="Disordered" evidence="1">
    <location>
        <begin position="64"/>
        <end position="110"/>
    </location>
</feature>
<protein>
    <submittedName>
        <fullName evidence="2">Uncharacterized protein</fullName>
    </submittedName>
</protein>
<proteinExistence type="predicted"/>
<dbReference type="EMBL" id="JACEIK010003634">
    <property type="protein sequence ID" value="MCD9642487.1"/>
    <property type="molecule type" value="Genomic_DNA"/>
</dbReference>
<reference evidence="2 3" key="1">
    <citation type="journal article" date="2021" name="BMC Genomics">
        <title>Datura genome reveals duplications of psychoactive alkaloid biosynthetic genes and high mutation rate following tissue culture.</title>
        <authorList>
            <person name="Rajewski A."/>
            <person name="Carter-House D."/>
            <person name="Stajich J."/>
            <person name="Litt A."/>
        </authorList>
    </citation>
    <scope>NUCLEOTIDE SEQUENCE [LARGE SCALE GENOMIC DNA]</scope>
    <source>
        <strain evidence="2">AR-01</strain>
    </source>
</reference>
<sequence>MWSFERIWREKRRRWHSRDKLIIRIWRGIKKILKTLSSNSCTPQATRRDLLEFSFLSAFEERADNDADRGSDEGRGNSSRSLPPPPRFTNVDETYLPRQQPYDVNSATQLDHDTIDRVYTNFEEDLEDSQDVEEEELEETPTPTSLVTELPTFTRATRGS</sequence>
<feature type="compositionally biased region" description="Basic and acidic residues" evidence="1">
    <location>
        <begin position="64"/>
        <end position="75"/>
    </location>
</feature>